<dbReference type="PANTHER" id="PTHR43531">
    <property type="entry name" value="PROTEIN ICFG"/>
    <property type="match status" value="1"/>
</dbReference>
<keyword evidence="13" id="KW-1185">Reference proteome</keyword>
<keyword evidence="5 10" id="KW-1133">Transmembrane helix</keyword>
<feature type="region of interest" description="Disordered" evidence="9">
    <location>
        <begin position="547"/>
        <end position="598"/>
    </location>
</feature>
<dbReference type="EMBL" id="QEOB01000004">
    <property type="protein sequence ID" value="PVX84912.1"/>
    <property type="molecule type" value="Genomic_DNA"/>
</dbReference>
<keyword evidence="8" id="KW-0807">Transducer</keyword>
<comment type="subcellular location">
    <subcellularLocation>
        <location evidence="1">Cell membrane</location>
        <topology evidence="1">Multi-pass membrane protein</topology>
    </subcellularLocation>
</comment>
<dbReference type="RefSeq" id="WP_244314808.1">
    <property type="nucleotide sequence ID" value="NZ_QEOB01000004.1"/>
</dbReference>
<keyword evidence="4 10" id="KW-0812">Transmembrane</keyword>
<reference evidence="12 13" key="1">
    <citation type="submission" date="2018-05" db="EMBL/GenBank/DDBJ databases">
        <title>Genomic Encyclopedia of Type Strains, Phase IV (KMG-V): Genome sequencing to study the core and pangenomes of soil and plant-associated prokaryotes.</title>
        <authorList>
            <person name="Whitman W."/>
        </authorList>
    </citation>
    <scope>NUCLEOTIDE SEQUENCE [LARGE SCALE GENOMIC DNA]</scope>
    <source>
        <strain evidence="12 13">SCZa-39</strain>
    </source>
</reference>
<organism evidence="12 13">
    <name type="scientific">Paraburkholderia unamae</name>
    <dbReference type="NCBI Taxonomy" id="219649"/>
    <lineage>
        <taxon>Bacteria</taxon>
        <taxon>Pseudomonadati</taxon>
        <taxon>Pseudomonadota</taxon>
        <taxon>Betaproteobacteria</taxon>
        <taxon>Burkholderiales</taxon>
        <taxon>Burkholderiaceae</taxon>
        <taxon>Paraburkholderia</taxon>
    </lineage>
</organism>
<feature type="transmembrane region" description="Helical" evidence="10">
    <location>
        <begin position="12"/>
        <end position="31"/>
    </location>
</feature>
<dbReference type="Gene3D" id="3.30.450.20">
    <property type="entry name" value="PAS domain"/>
    <property type="match status" value="1"/>
</dbReference>
<protein>
    <submittedName>
        <fullName evidence="12">Methyl-accepting chemotaxis sensory transducer with Cache sensor</fullName>
    </submittedName>
</protein>
<evidence type="ECO:0000256" key="3">
    <source>
        <dbReference type="ARBA" id="ARBA00022481"/>
    </source>
</evidence>
<feature type="transmembrane region" description="Helical" evidence="10">
    <location>
        <begin position="193"/>
        <end position="211"/>
    </location>
</feature>
<evidence type="ECO:0000256" key="5">
    <source>
        <dbReference type="ARBA" id="ARBA00022989"/>
    </source>
</evidence>
<dbReference type="InterPro" id="IPR004089">
    <property type="entry name" value="MCPsignal_dom"/>
</dbReference>
<comment type="caution">
    <text evidence="12">The sequence shown here is derived from an EMBL/GenBank/DDBJ whole genome shotgun (WGS) entry which is preliminary data.</text>
</comment>
<dbReference type="PANTHER" id="PTHR43531:SF14">
    <property type="entry name" value="METHYL-ACCEPTING CHEMOTAXIS PROTEIN I-RELATED"/>
    <property type="match status" value="1"/>
</dbReference>
<evidence type="ECO:0000313" key="12">
    <source>
        <dbReference type="EMBL" id="PVX84912.1"/>
    </source>
</evidence>
<dbReference type="InterPro" id="IPR051310">
    <property type="entry name" value="MCP_chemotaxis"/>
</dbReference>
<evidence type="ECO:0000256" key="8">
    <source>
        <dbReference type="PROSITE-ProRule" id="PRU00284"/>
    </source>
</evidence>
<dbReference type="Proteomes" id="UP000245712">
    <property type="component" value="Unassembled WGS sequence"/>
</dbReference>
<dbReference type="SUPFAM" id="SSF58104">
    <property type="entry name" value="Methyl-accepting chemotaxis protein (MCP) signaling domain"/>
    <property type="match status" value="1"/>
</dbReference>
<evidence type="ECO:0000256" key="2">
    <source>
        <dbReference type="ARBA" id="ARBA00022475"/>
    </source>
</evidence>
<feature type="domain" description="Methyl-accepting transducer" evidence="11">
    <location>
        <begin position="272"/>
        <end position="501"/>
    </location>
</feature>
<dbReference type="SMART" id="SM00283">
    <property type="entry name" value="MA"/>
    <property type="match status" value="1"/>
</dbReference>
<dbReference type="Pfam" id="PF00015">
    <property type="entry name" value="MCPsignal"/>
    <property type="match status" value="1"/>
</dbReference>
<evidence type="ECO:0000313" key="13">
    <source>
        <dbReference type="Proteomes" id="UP000245712"/>
    </source>
</evidence>
<evidence type="ECO:0000256" key="7">
    <source>
        <dbReference type="ARBA" id="ARBA00029447"/>
    </source>
</evidence>
<dbReference type="Gene3D" id="1.10.287.950">
    <property type="entry name" value="Methyl-accepting chemotaxis protein"/>
    <property type="match status" value="1"/>
</dbReference>
<comment type="similarity">
    <text evidence="7">Belongs to the methyl-accepting chemotaxis (MCP) protein family.</text>
</comment>
<dbReference type="PROSITE" id="PS50111">
    <property type="entry name" value="CHEMOTAXIS_TRANSDUC_2"/>
    <property type="match status" value="1"/>
</dbReference>
<evidence type="ECO:0000259" key="11">
    <source>
        <dbReference type="PROSITE" id="PS50111"/>
    </source>
</evidence>
<proteinExistence type="inferred from homology"/>
<name>A0ABX5KS53_9BURK</name>
<evidence type="ECO:0000256" key="6">
    <source>
        <dbReference type="ARBA" id="ARBA00023136"/>
    </source>
</evidence>
<keyword evidence="3" id="KW-0488">Methylation</keyword>
<sequence>MKRITLNQKAWSIVALLWVALVVLVVVNAFMTRTGMLEDRKALLEQETQTAMGAITYYKKEAEAGRMSADDAKRLAIATLRGMRYGDDQSGYFGIYDSNTVALLVPPKPDLEGKSQADLTDPRGTHIALEIIKSSSAGGDGYSSYWWPKPGKSAPVEKITYAAVVPGWDWHVFTGVYSDDIDDAFEGALLRNLALVAVIGVAVMLGLLWLIRSIRASLGGEPEYAAQICQRIAEGDLTAHVDLAAGDQRSLLHAMRQMQRQLVETVQRIQTSAESITTGAKEIAAGNMDLSSRTEEQAASLEETAASMEELTATVKHNTDNARQGNTLAVNASEVAARGGEVVRRVVETMNEISSSSQRVEQIIGVIDGIAFQTNILALNAAVEAARAGDQGRGFAVVAGEVRSLAQRSATAAKEIKELIGQSVSQVSEGTRLVDEAGRTIDEVVISARRVADLMGEIAAASAEQHTGIEQVNRAVAQMDEVTQQNAALVEEASAAAQSMAAQSNGLREVVTVFRIGAQSAPMAVAAAASASAKPAASIPAQSARAVRPAAPAAPLKRPALSSAKPGPAHKATTVAPATATAAPAVTASNDNADWETF</sequence>
<feature type="compositionally biased region" description="Low complexity" evidence="9">
    <location>
        <begin position="572"/>
        <end position="588"/>
    </location>
</feature>
<gene>
    <name evidence="12" type="ORF">C7402_104155</name>
</gene>
<evidence type="ECO:0000256" key="1">
    <source>
        <dbReference type="ARBA" id="ARBA00004651"/>
    </source>
</evidence>
<keyword evidence="2" id="KW-1003">Cell membrane</keyword>
<dbReference type="CDD" id="cd11386">
    <property type="entry name" value="MCP_signal"/>
    <property type="match status" value="1"/>
</dbReference>
<dbReference type="Pfam" id="PF17200">
    <property type="entry name" value="sCache_2"/>
    <property type="match status" value="1"/>
</dbReference>
<keyword evidence="6 10" id="KW-0472">Membrane</keyword>
<evidence type="ECO:0000256" key="10">
    <source>
        <dbReference type="SAM" id="Phobius"/>
    </source>
</evidence>
<dbReference type="InterPro" id="IPR033480">
    <property type="entry name" value="sCache_2"/>
</dbReference>
<feature type="compositionally biased region" description="Low complexity" evidence="9">
    <location>
        <begin position="547"/>
        <end position="564"/>
    </location>
</feature>
<evidence type="ECO:0000256" key="9">
    <source>
        <dbReference type="SAM" id="MobiDB-lite"/>
    </source>
</evidence>
<evidence type="ECO:0000256" key="4">
    <source>
        <dbReference type="ARBA" id="ARBA00022692"/>
    </source>
</evidence>
<dbReference type="SMART" id="SM01049">
    <property type="entry name" value="Cache_2"/>
    <property type="match status" value="1"/>
</dbReference>
<accession>A0ABX5KS53</accession>